<organism evidence="1">
    <name type="scientific">Cacopsylla melanoneura</name>
    <dbReference type="NCBI Taxonomy" id="428564"/>
    <lineage>
        <taxon>Eukaryota</taxon>
        <taxon>Metazoa</taxon>
        <taxon>Ecdysozoa</taxon>
        <taxon>Arthropoda</taxon>
        <taxon>Hexapoda</taxon>
        <taxon>Insecta</taxon>
        <taxon>Pterygota</taxon>
        <taxon>Neoptera</taxon>
        <taxon>Paraneoptera</taxon>
        <taxon>Hemiptera</taxon>
        <taxon>Sternorrhyncha</taxon>
        <taxon>Psylloidea</taxon>
        <taxon>Psyllidae</taxon>
        <taxon>Psyllinae</taxon>
        <taxon>Cacopsylla</taxon>
    </lineage>
</organism>
<dbReference type="EMBL" id="HBUF01657152">
    <property type="protein sequence ID" value="CAG6787998.1"/>
    <property type="molecule type" value="Transcribed_RNA"/>
</dbReference>
<dbReference type="AlphaFoldDB" id="A0A8D9BME5"/>
<protein>
    <submittedName>
        <fullName evidence="1">Uncharacterized protein</fullName>
    </submittedName>
</protein>
<sequence length="104" mass="11768">MILDSETTPRNGLSSLTTSCQHHWIVQSTGRSTSSVTRVPLICHHTPDICPGTKCTVLTSFSPCSLWFTLLSSCSQCAVVALGRPRKVPIWRRRKIEFHWSQWK</sequence>
<accession>A0A8D9BME5</accession>
<evidence type="ECO:0000313" key="1">
    <source>
        <dbReference type="EMBL" id="CAG6788000.1"/>
    </source>
</evidence>
<proteinExistence type="predicted"/>
<reference evidence="1" key="1">
    <citation type="submission" date="2021-05" db="EMBL/GenBank/DDBJ databases">
        <authorList>
            <person name="Alioto T."/>
            <person name="Alioto T."/>
            <person name="Gomez Garrido J."/>
        </authorList>
    </citation>
    <scope>NUCLEOTIDE SEQUENCE</scope>
</reference>
<dbReference type="EMBL" id="HBUF01657153">
    <property type="protein sequence ID" value="CAG6788000.1"/>
    <property type="molecule type" value="Transcribed_RNA"/>
</dbReference>
<name>A0A8D9BME5_9HEMI</name>